<keyword evidence="15" id="KW-1185">Reference proteome</keyword>
<evidence type="ECO:0000256" key="1">
    <source>
        <dbReference type="ARBA" id="ARBA00004651"/>
    </source>
</evidence>
<dbReference type="Pfam" id="PF02518">
    <property type="entry name" value="HATPase_c"/>
    <property type="match status" value="1"/>
</dbReference>
<evidence type="ECO:0000256" key="8">
    <source>
        <dbReference type="ARBA" id="ARBA00022840"/>
    </source>
</evidence>
<dbReference type="InterPro" id="IPR036890">
    <property type="entry name" value="HATPase_C_sf"/>
</dbReference>
<dbReference type="GO" id="GO:0005886">
    <property type="term" value="C:plasma membrane"/>
    <property type="evidence" value="ECO:0007669"/>
    <property type="project" value="UniProtKB-SubCell"/>
</dbReference>
<keyword evidence="5 12" id="KW-0812">Transmembrane</keyword>
<dbReference type="InterPro" id="IPR050640">
    <property type="entry name" value="Bact_2-comp_sensor_kinase"/>
</dbReference>
<dbReference type="PROSITE" id="PS50885">
    <property type="entry name" value="HAMP"/>
    <property type="match status" value="1"/>
</dbReference>
<evidence type="ECO:0000313" key="14">
    <source>
        <dbReference type="EMBL" id="RED55285.1"/>
    </source>
</evidence>
<dbReference type="PANTHER" id="PTHR34220">
    <property type="entry name" value="SENSOR HISTIDINE KINASE YPDA"/>
    <property type="match status" value="1"/>
</dbReference>
<keyword evidence="8" id="KW-0067">ATP-binding</keyword>
<dbReference type="GO" id="GO:0000155">
    <property type="term" value="F:phosphorelay sensor kinase activity"/>
    <property type="evidence" value="ECO:0007669"/>
    <property type="project" value="InterPro"/>
</dbReference>
<keyword evidence="6" id="KW-0547">Nucleotide-binding</keyword>
<evidence type="ECO:0000256" key="6">
    <source>
        <dbReference type="ARBA" id="ARBA00022741"/>
    </source>
</evidence>
<dbReference type="CDD" id="cd06225">
    <property type="entry name" value="HAMP"/>
    <property type="match status" value="1"/>
</dbReference>
<dbReference type="AlphaFoldDB" id="A0A3D9I0S6"/>
<dbReference type="OrthoDB" id="2521939at2"/>
<dbReference type="SMART" id="SM00304">
    <property type="entry name" value="HAMP"/>
    <property type="match status" value="1"/>
</dbReference>
<dbReference type="EMBL" id="QRDY01000018">
    <property type="protein sequence ID" value="RED55285.1"/>
    <property type="molecule type" value="Genomic_DNA"/>
</dbReference>
<dbReference type="RefSeq" id="WP_115994860.1">
    <property type="nucleotide sequence ID" value="NZ_QRDY01000018.1"/>
</dbReference>
<name>A0A3D9I0S6_9BACL</name>
<evidence type="ECO:0000256" key="12">
    <source>
        <dbReference type="SAM" id="Phobius"/>
    </source>
</evidence>
<keyword evidence="2" id="KW-1003">Cell membrane</keyword>
<dbReference type="Gene3D" id="1.10.287.130">
    <property type="match status" value="1"/>
</dbReference>
<evidence type="ECO:0000256" key="3">
    <source>
        <dbReference type="ARBA" id="ARBA00022553"/>
    </source>
</evidence>
<evidence type="ECO:0000256" key="7">
    <source>
        <dbReference type="ARBA" id="ARBA00022777"/>
    </source>
</evidence>
<evidence type="ECO:0000256" key="10">
    <source>
        <dbReference type="ARBA" id="ARBA00023012"/>
    </source>
</evidence>
<evidence type="ECO:0000256" key="5">
    <source>
        <dbReference type="ARBA" id="ARBA00022692"/>
    </source>
</evidence>
<keyword evidence="9 12" id="KW-1133">Transmembrane helix</keyword>
<sequence>MLLGRLTIFHKVILFIVFLLIPIFGLYVYSNRVSVGVVQNEIKNAIDSRLAFAQNRLNLQLDHLAKSAIQLGSDPIVISFETIEGFESFFDVVDTKRKAEDRITIQNIQSDWPSRSTIYFPKKQEAINPAALINYDDDMLTGRAASEWISEKSGDASKPNYQFLFYSIRSSSGYSDPLKADNVVELRLDDDNLIQLLNDYKATGQGDPFMYHAELGIIANRTQNENLTEQVAQLLRQRPLDWSDSFRAKLSGQTYLVNYIQTNLKGWAIVDYVPMQQVLSPIVNSTRLFYASLVLQLLLGLFAAFMLYRQVQRPILTLMRSLRQVKNGDFSTRIQSVKNTEFSFVFQRFNDMTEQIQRLIENVYTEQLRSRDAQLKQLQSQINPHFLYNCLYFIVNMARLERLEPIERMAINLGNFFKYTTRLEKPDTTVADELTLVRNYLEIQKLRLNRIDYAIEVPEKLQQLQIPRLLLQPIVENAVIHGIEPKPGGGTIRITGGANREGVWLEIEDTGVGMAAERLQELNRRLKQPVSDETGYGVWNVNQRLALRFGDQAGVHYLHSEQAGLVVKLSWTPSDYIFPEGVDSDVSSDDRR</sequence>
<dbReference type="SUPFAM" id="SSF55874">
    <property type="entry name" value="ATPase domain of HSP90 chaperone/DNA topoisomerase II/histidine kinase"/>
    <property type="match status" value="1"/>
</dbReference>
<gene>
    <name evidence="14" type="ORF">DFP95_11820</name>
</gene>
<dbReference type="Pfam" id="PF06580">
    <property type="entry name" value="His_kinase"/>
    <property type="match status" value="1"/>
</dbReference>
<dbReference type="Pfam" id="PF00672">
    <property type="entry name" value="HAMP"/>
    <property type="match status" value="1"/>
</dbReference>
<dbReference type="PANTHER" id="PTHR34220:SF11">
    <property type="entry name" value="SENSOR PROTEIN KINASE HPTS"/>
    <property type="match status" value="1"/>
</dbReference>
<reference evidence="14 15" key="1">
    <citation type="submission" date="2018-07" db="EMBL/GenBank/DDBJ databases">
        <title>Genomic Encyclopedia of Type Strains, Phase III (KMG-III): the genomes of soil and plant-associated and newly described type strains.</title>
        <authorList>
            <person name="Whitman W."/>
        </authorList>
    </citation>
    <scope>NUCLEOTIDE SEQUENCE [LARGE SCALE GENOMIC DNA]</scope>
    <source>
        <strain evidence="14 15">CECT 8236</strain>
    </source>
</reference>
<keyword evidence="4" id="KW-0808">Transferase</keyword>
<dbReference type="Gene3D" id="3.30.450.20">
    <property type="entry name" value="PAS domain"/>
    <property type="match status" value="1"/>
</dbReference>
<comment type="subcellular location">
    <subcellularLocation>
        <location evidence="1">Cell membrane</location>
        <topology evidence="1">Multi-pass membrane protein</topology>
    </subcellularLocation>
</comment>
<evidence type="ECO:0000313" key="15">
    <source>
        <dbReference type="Proteomes" id="UP000256869"/>
    </source>
</evidence>
<evidence type="ECO:0000256" key="2">
    <source>
        <dbReference type="ARBA" id="ARBA00022475"/>
    </source>
</evidence>
<keyword evidence="3" id="KW-0597">Phosphoprotein</keyword>
<feature type="transmembrane region" description="Helical" evidence="12">
    <location>
        <begin position="288"/>
        <end position="308"/>
    </location>
</feature>
<dbReference type="SUPFAM" id="SSF158472">
    <property type="entry name" value="HAMP domain-like"/>
    <property type="match status" value="1"/>
</dbReference>
<protein>
    <submittedName>
        <fullName evidence="14">Two-component system sensor histidine kinase YesM</fullName>
    </submittedName>
</protein>
<evidence type="ECO:0000256" key="9">
    <source>
        <dbReference type="ARBA" id="ARBA00022989"/>
    </source>
</evidence>
<dbReference type="InterPro" id="IPR003660">
    <property type="entry name" value="HAMP_dom"/>
</dbReference>
<keyword evidence="11 12" id="KW-0472">Membrane</keyword>
<feature type="domain" description="HAMP" evidence="13">
    <location>
        <begin position="309"/>
        <end position="361"/>
    </location>
</feature>
<dbReference type="GO" id="GO:0005524">
    <property type="term" value="F:ATP binding"/>
    <property type="evidence" value="ECO:0007669"/>
    <property type="project" value="UniProtKB-KW"/>
</dbReference>
<dbReference type="Gene3D" id="3.30.565.10">
    <property type="entry name" value="Histidine kinase-like ATPase, C-terminal domain"/>
    <property type="match status" value="1"/>
</dbReference>
<dbReference type="Proteomes" id="UP000256869">
    <property type="component" value="Unassembled WGS sequence"/>
</dbReference>
<organism evidence="14 15">
    <name type="scientific">Cohnella lupini</name>
    <dbReference type="NCBI Taxonomy" id="1294267"/>
    <lineage>
        <taxon>Bacteria</taxon>
        <taxon>Bacillati</taxon>
        <taxon>Bacillota</taxon>
        <taxon>Bacilli</taxon>
        <taxon>Bacillales</taxon>
        <taxon>Paenibacillaceae</taxon>
        <taxon>Cohnella</taxon>
    </lineage>
</organism>
<evidence type="ECO:0000259" key="13">
    <source>
        <dbReference type="PROSITE" id="PS50885"/>
    </source>
</evidence>
<keyword evidence="7 14" id="KW-0418">Kinase</keyword>
<dbReference type="InterPro" id="IPR003594">
    <property type="entry name" value="HATPase_dom"/>
</dbReference>
<feature type="transmembrane region" description="Helical" evidence="12">
    <location>
        <begin position="12"/>
        <end position="30"/>
    </location>
</feature>
<keyword evidence="10" id="KW-0902">Two-component regulatory system</keyword>
<evidence type="ECO:0000256" key="11">
    <source>
        <dbReference type="ARBA" id="ARBA00023136"/>
    </source>
</evidence>
<proteinExistence type="predicted"/>
<dbReference type="InterPro" id="IPR010559">
    <property type="entry name" value="Sig_transdc_His_kin_internal"/>
</dbReference>
<accession>A0A3D9I0S6</accession>
<comment type="caution">
    <text evidence="14">The sequence shown here is derived from an EMBL/GenBank/DDBJ whole genome shotgun (WGS) entry which is preliminary data.</text>
</comment>
<evidence type="ECO:0000256" key="4">
    <source>
        <dbReference type="ARBA" id="ARBA00022679"/>
    </source>
</evidence>